<name>A0A336MB87_CULSO</name>
<accession>A0A336MB87</accession>
<dbReference type="VEuPathDB" id="VectorBase:CSON014640"/>
<feature type="compositionally biased region" description="Polar residues" evidence="1">
    <location>
        <begin position="1"/>
        <end position="13"/>
    </location>
</feature>
<proteinExistence type="predicted"/>
<feature type="compositionally biased region" description="Basic and acidic residues" evidence="1">
    <location>
        <begin position="15"/>
        <end position="27"/>
    </location>
</feature>
<evidence type="ECO:0000313" key="2">
    <source>
        <dbReference type="EMBL" id="SSX27555.1"/>
    </source>
</evidence>
<dbReference type="AlphaFoldDB" id="A0A336MB87"/>
<sequence>MDENTASKPTSSAAKFERAKPANRRRDAKAQIYIAEKASVITASPENQGLKSTPNLLALSSAHINARVPVITQRHLAILLGDDELVELAEKELERKEKQTLLNYL</sequence>
<gene>
    <name evidence="2" type="primary">CSON014640</name>
</gene>
<reference evidence="2" key="1">
    <citation type="submission" date="2018-07" db="EMBL/GenBank/DDBJ databases">
        <authorList>
            <person name="Quirk P.G."/>
            <person name="Krulwich T.A."/>
        </authorList>
    </citation>
    <scope>NUCLEOTIDE SEQUENCE</scope>
</reference>
<organism evidence="2">
    <name type="scientific">Culicoides sonorensis</name>
    <name type="common">Biting midge</name>
    <dbReference type="NCBI Taxonomy" id="179676"/>
    <lineage>
        <taxon>Eukaryota</taxon>
        <taxon>Metazoa</taxon>
        <taxon>Ecdysozoa</taxon>
        <taxon>Arthropoda</taxon>
        <taxon>Hexapoda</taxon>
        <taxon>Insecta</taxon>
        <taxon>Pterygota</taxon>
        <taxon>Neoptera</taxon>
        <taxon>Endopterygota</taxon>
        <taxon>Diptera</taxon>
        <taxon>Nematocera</taxon>
        <taxon>Chironomoidea</taxon>
        <taxon>Ceratopogonidae</taxon>
        <taxon>Ceratopogoninae</taxon>
        <taxon>Culicoides</taxon>
        <taxon>Monoculicoides</taxon>
    </lineage>
</organism>
<dbReference type="EMBL" id="UFQT01000842">
    <property type="protein sequence ID" value="SSX27555.1"/>
    <property type="molecule type" value="Genomic_DNA"/>
</dbReference>
<feature type="region of interest" description="Disordered" evidence="1">
    <location>
        <begin position="1"/>
        <end position="27"/>
    </location>
</feature>
<protein>
    <submittedName>
        <fullName evidence="2">CSON014640 protein</fullName>
    </submittedName>
</protein>
<evidence type="ECO:0000256" key="1">
    <source>
        <dbReference type="SAM" id="MobiDB-lite"/>
    </source>
</evidence>